<evidence type="ECO:0000256" key="5">
    <source>
        <dbReference type="SAM" id="Phobius"/>
    </source>
</evidence>
<keyword evidence="5" id="KW-1133">Transmembrane helix</keyword>
<name>A0ABS3WDS7_9BACL</name>
<evidence type="ECO:0000256" key="4">
    <source>
        <dbReference type="SAM" id="Coils"/>
    </source>
</evidence>
<accession>A0ABS3WDS7</accession>
<feature type="coiled-coil region" evidence="4">
    <location>
        <begin position="387"/>
        <end position="414"/>
    </location>
</feature>
<feature type="domain" description="HTH araC/xylS-type" evidence="6">
    <location>
        <begin position="635"/>
        <end position="734"/>
    </location>
</feature>
<keyword evidence="8" id="KW-1185">Reference proteome</keyword>
<dbReference type="EMBL" id="JAGGDJ010000018">
    <property type="protein sequence ID" value="MBO7746448.1"/>
    <property type="molecule type" value="Genomic_DNA"/>
</dbReference>
<dbReference type="PANTHER" id="PTHR43280">
    <property type="entry name" value="ARAC-FAMILY TRANSCRIPTIONAL REGULATOR"/>
    <property type="match status" value="1"/>
</dbReference>
<reference evidence="7 8" key="1">
    <citation type="submission" date="2021-03" db="EMBL/GenBank/DDBJ databases">
        <title>Paenibacillus artemisicola MWE-103 whole genome sequence.</title>
        <authorList>
            <person name="Ham Y.J."/>
        </authorList>
    </citation>
    <scope>NUCLEOTIDE SEQUENCE [LARGE SCALE GENOMIC DNA]</scope>
    <source>
        <strain evidence="7 8">MWE-103</strain>
    </source>
</reference>
<keyword evidence="2" id="KW-0238">DNA-binding</keyword>
<evidence type="ECO:0000256" key="2">
    <source>
        <dbReference type="ARBA" id="ARBA00023125"/>
    </source>
</evidence>
<dbReference type="InterPro" id="IPR009057">
    <property type="entry name" value="Homeodomain-like_sf"/>
</dbReference>
<evidence type="ECO:0000256" key="1">
    <source>
        <dbReference type="ARBA" id="ARBA00023015"/>
    </source>
</evidence>
<dbReference type="InterPro" id="IPR018062">
    <property type="entry name" value="HTH_AraC-typ_CS"/>
</dbReference>
<dbReference type="PRINTS" id="PR00032">
    <property type="entry name" value="HTHARAC"/>
</dbReference>
<keyword evidence="1" id="KW-0805">Transcription regulation</keyword>
<evidence type="ECO:0000256" key="3">
    <source>
        <dbReference type="ARBA" id="ARBA00023163"/>
    </source>
</evidence>
<dbReference type="PROSITE" id="PS00041">
    <property type="entry name" value="HTH_ARAC_FAMILY_1"/>
    <property type="match status" value="1"/>
</dbReference>
<dbReference type="InterPro" id="IPR041522">
    <property type="entry name" value="CdaR_GGDEF"/>
</dbReference>
<dbReference type="Pfam" id="PF17853">
    <property type="entry name" value="GGDEF_2"/>
    <property type="match status" value="1"/>
</dbReference>
<protein>
    <submittedName>
        <fullName evidence="7">Helix-turn-helix domain-containing protein</fullName>
    </submittedName>
</protein>
<dbReference type="Pfam" id="PF12833">
    <property type="entry name" value="HTH_18"/>
    <property type="match status" value="1"/>
</dbReference>
<evidence type="ECO:0000313" key="8">
    <source>
        <dbReference type="Proteomes" id="UP000670947"/>
    </source>
</evidence>
<evidence type="ECO:0000259" key="6">
    <source>
        <dbReference type="PROSITE" id="PS01124"/>
    </source>
</evidence>
<dbReference type="SUPFAM" id="SSF46689">
    <property type="entry name" value="Homeodomain-like"/>
    <property type="match status" value="1"/>
</dbReference>
<dbReference type="RefSeq" id="WP_208849225.1">
    <property type="nucleotide sequence ID" value="NZ_JAGGDJ010000018.1"/>
</dbReference>
<dbReference type="Proteomes" id="UP000670947">
    <property type="component" value="Unassembled WGS sequence"/>
</dbReference>
<organism evidence="7 8">
    <name type="scientific">Paenibacillus artemisiicola</name>
    <dbReference type="NCBI Taxonomy" id="1172618"/>
    <lineage>
        <taxon>Bacteria</taxon>
        <taxon>Bacillati</taxon>
        <taxon>Bacillota</taxon>
        <taxon>Bacilli</taxon>
        <taxon>Bacillales</taxon>
        <taxon>Paenibacillaceae</taxon>
        <taxon>Paenibacillus</taxon>
    </lineage>
</organism>
<dbReference type="PROSITE" id="PS01124">
    <property type="entry name" value="HTH_ARAC_FAMILY_2"/>
    <property type="match status" value="1"/>
</dbReference>
<gene>
    <name evidence="7" type="ORF">I8J29_19730</name>
</gene>
<keyword evidence="5" id="KW-0472">Membrane</keyword>
<feature type="transmembrane region" description="Helical" evidence="5">
    <location>
        <begin position="260"/>
        <end position="282"/>
    </location>
</feature>
<dbReference type="SMART" id="SM00342">
    <property type="entry name" value="HTH_ARAC"/>
    <property type="match status" value="1"/>
</dbReference>
<keyword evidence="3" id="KW-0804">Transcription</keyword>
<dbReference type="InterPro" id="IPR018060">
    <property type="entry name" value="HTH_AraC"/>
</dbReference>
<keyword evidence="4" id="KW-0175">Coiled coil</keyword>
<proteinExistence type="predicted"/>
<dbReference type="PANTHER" id="PTHR43280:SF2">
    <property type="entry name" value="HTH-TYPE TRANSCRIPTIONAL REGULATOR EXSA"/>
    <property type="match status" value="1"/>
</dbReference>
<dbReference type="Gene3D" id="1.10.10.60">
    <property type="entry name" value="Homeodomain-like"/>
    <property type="match status" value="2"/>
</dbReference>
<comment type="caution">
    <text evidence="7">The sequence shown here is derived from an EMBL/GenBank/DDBJ whole genome shotgun (WGS) entry which is preliminary data.</text>
</comment>
<keyword evidence="5" id="KW-0812">Transmembrane</keyword>
<sequence length="744" mass="83639">MDTKKWYKRLLFSHFAILFIAGAVISGGVYAVTYANAAADMKKANRAYAERVQDGMTSSLKAIELMLANQLVNNEAIDGFFNDPSGSSKLAAYQASGQIAKIRSNPLIHSVYFYRQRDRTVLTGGYRQALDDFPDKPFVLELEGKPRADHWSAVRTYSEFPLIDPPERIISIVKNAPHNQGLVVLNVKADALLAAAAKQRSGTPHYMDIADGDGQPLYSTGPSASIRSGTLTRLRSDYIGWRFASGTAGVNLAAEAARRALLPLAVILSGLAAIVAFILYMTRRNYRPIERMVRRVSTYGGERGEAAGDEFMLIESAFDTMLSRMALIDRQQAEKNAIAARGRLFAELQDGEQGPSAEEWAEYARLLGLPEDPRGLAVAIAEIDKYVPRMRQNRQALLDDKRRLEAEALRAAHEAACVLGLEWISGDRLAILIREAPSPSSPDKILPVRGMLDELRMRAGRELAFTVTIGLGSAAADVAGVKASFGEALSALQYKMTAGNDRLLLYREIRDMEHRVDSNCFRWLEDMVHHFRIPSPAWEADFARIFDYLEKRVLRNEELQLLLNYLTHRFAREMEEISPEINEYWHGVTMPSLAEALRETWTMREIRERYGALLRELYGRYAAILEAGSPFHLIFDVKTYIEANFANPDLSLNHISDRFGISGKYVSQLFKDRFDVKFVDFLIGLRVRQAQALLLETETSIHEIARQVGYEHAISFGRIFKKTVGVSPGDYRRQMLRGRIGHEC</sequence>
<evidence type="ECO:0000313" key="7">
    <source>
        <dbReference type="EMBL" id="MBO7746448.1"/>
    </source>
</evidence>
<dbReference type="InterPro" id="IPR020449">
    <property type="entry name" value="Tscrpt_reg_AraC-type_HTH"/>
</dbReference>